<organism evidence="1 2">
    <name type="scientific">Mycolicibacterium austroafricanum</name>
    <name type="common">Mycobacterium austroafricanum</name>
    <dbReference type="NCBI Taxonomy" id="39687"/>
    <lineage>
        <taxon>Bacteria</taxon>
        <taxon>Bacillati</taxon>
        <taxon>Actinomycetota</taxon>
        <taxon>Actinomycetes</taxon>
        <taxon>Mycobacteriales</taxon>
        <taxon>Mycobacteriaceae</taxon>
        <taxon>Mycolicibacterium</taxon>
    </lineage>
</organism>
<gene>
    <name evidence="1" type="ORF">QYF68_12835</name>
</gene>
<name>A0ABT8HDB7_MYCAO</name>
<accession>A0ABT8HDB7</accession>
<proteinExistence type="predicted"/>
<evidence type="ECO:0000313" key="2">
    <source>
        <dbReference type="Proteomes" id="UP001172687"/>
    </source>
</evidence>
<sequence>MTERRAPAPFALSTQAPRLTPPAAATVLVNVVVNLEHWTLDQPMPRAALPAPHGVSVVPDVANHSWVLYGLRSGLPRLAEALAPLGSAVTVALNADVIDHYPQVADLIDERGWEVVAHGVRQRSIQSYDEEEPVVAEAVSRIRQRFGAGGWPRGWLSPGMNQTDESLRIMREHGLEFNHDWMIDDRPVWLTTPAGPILGLPYTLTLNDVTTYQIGLQADGALADRTLRSLERHRVEGAVNPVVMPIGLHPHIVGVAHRIGEIDEIVAAVVGAPDVAAVTSSQIHDWFVGQVPAP</sequence>
<comment type="caution">
    <text evidence="1">The sequence shown here is derived from an EMBL/GenBank/DDBJ whole genome shotgun (WGS) entry which is preliminary data.</text>
</comment>
<dbReference type="Proteomes" id="UP001172687">
    <property type="component" value="Unassembled WGS sequence"/>
</dbReference>
<dbReference type="PANTHER" id="PTHR43123">
    <property type="entry name" value="POLYSACCHARIDE DEACETYLASE-RELATED"/>
    <property type="match status" value="1"/>
</dbReference>
<keyword evidence="2" id="KW-1185">Reference proteome</keyword>
<dbReference type="Gene3D" id="3.20.20.370">
    <property type="entry name" value="Glycoside hydrolase/deacetylase"/>
    <property type="match status" value="1"/>
</dbReference>
<dbReference type="SUPFAM" id="SSF88713">
    <property type="entry name" value="Glycoside hydrolase/deacetylase"/>
    <property type="match status" value="1"/>
</dbReference>
<dbReference type="CDD" id="cd10979">
    <property type="entry name" value="CE4_PuuE_like"/>
    <property type="match status" value="1"/>
</dbReference>
<evidence type="ECO:0000313" key="1">
    <source>
        <dbReference type="EMBL" id="MDN4518704.1"/>
    </source>
</evidence>
<dbReference type="PANTHER" id="PTHR43123:SF4">
    <property type="entry name" value="POLYSACCHARIDE DEACETYLASE"/>
    <property type="match status" value="1"/>
</dbReference>
<dbReference type="RefSeq" id="WP_011780361.1">
    <property type="nucleotide sequence ID" value="NZ_CP070380.1"/>
</dbReference>
<protein>
    <submittedName>
        <fullName evidence="1">Polysaccharide deacetylase family protein</fullName>
    </submittedName>
</protein>
<reference evidence="1" key="1">
    <citation type="submission" date="2023-07" db="EMBL/GenBank/DDBJ databases">
        <title>Degradation of tert-butanol by M. austroafricanum TBA100.</title>
        <authorList>
            <person name="Helbich S."/>
            <person name="Vainshtein Y."/>
        </authorList>
    </citation>
    <scope>NUCLEOTIDE SEQUENCE</scope>
    <source>
        <strain evidence="1">TBA100</strain>
    </source>
</reference>
<dbReference type="InterPro" id="IPR011330">
    <property type="entry name" value="Glyco_hydro/deAcase_b/a-brl"/>
</dbReference>
<dbReference type="EMBL" id="JAUHTC010000046">
    <property type="protein sequence ID" value="MDN4518704.1"/>
    <property type="molecule type" value="Genomic_DNA"/>
</dbReference>